<dbReference type="OrthoDB" id="265010at2759"/>
<feature type="region of interest" description="Disordered" evidence="1">
    <location>
        <begin position="71"/>
        <end position="123"/>
    </location>
</feature>
<dbReference type="AlphaFoldDB" id="A0A3R7N3Z6"/>
<dbReference type="RefSeq" id="XP_029242747.1">
    <property type="nucleotide sequence ID" value="XM_029377375.1"/>
</dbReference>
<sequence>MAAGATDGTRNDGAEPNRKEKSASYEQCQAEPHCDDAKDAHSASSQEDETAEDPTAVCVSSGSKRFCVNLRAPALPKGLAKQVATEKRQKRRRQEEAGGDRSQDTMFPMHSAREMRRQGEKKS</sequence>
<dbReference type="EMBL" id="MKGL01000005">
    <property type="protein sequence ID" value="RNF12439.1"/>
    <property type="molecule type" value="Genomic_DNA"/>
</dbReference>
<feature type="compositionally biased region" description="Basic and acidic residues" evidence="1">
    <location>
        <begin position="9"/>
        <end position="23"/>
    </location>
</feature>
<evidence type="ECO:0000256" key="1">
    <source>
        <dbReference type="SAM" id="MobiDB-lite"/>
    </source>
</evidence>
<accession>A0A3R7N3Z6</accession>
<protein>
    <submittedName>
        <fullName evidence="2">Uncharacterized protein</fullName>
    </submittedName>
</protein>
<reference evidence="2 3" key="1">
    <citation type="journal article" date="2018" name="BMC Genomics">
        <title>Genomic comparison of Trypanosoma conorhini and Trypanosoma rangeli to Trypanosoma cruzi strains of high and low virulence.</title>
        <authorList>
            <person name="Bradwell K.R."/>
            <person name="Koparde V.N."/>
            <person name="Matveyev A.V."/>
            <person name="Serrano M.G."/>
            <person name="Alves J.M."/>
            <person name="Parikh H."/>
            <person name="Huang B."/>
            <person name="Lee V."/>
            <person name="Espinosa-Alvarez O."/>
            <person name="Ortiz P.A."/>
            <person name="Costa-Martins A.G."/>
            <person name="Teixeira M.M."/>
            <person name="Buck G.A."/>
        </authorList>
    </citation>
    <scope>NUCLEOTIDE SEQUENCE [LARGE SCALE GENOMIC DNA]</scope>
    <source>
        <strain evidence="2 3">AM80</strain>
    </source>
</reference>
<comment type="caution">
    <text evidence="2">The sequence shown here is derived from an EMBL/GenBank/DDBJ whole genome shotgun (WGS) entry which is preliminary data.</text>
</comment>
<organism evidence="2 3">
    <name type="scientific">Trypanosoma rangeli</name>
    <dbReference type="NCBI Taxonomy" id="5698"/>
    <lineage>
        <taxon>Eukaryota</taxon>
        <taxon>Discoba</taxon>
        <taxon>Euglenozoa</taxon>
        <taxon>Kinetoplastea</taxon>
        <taxon>Metakinetoplastina</taxon>
        <taxon>Trypanosomatida</taxon>
        <taxon>Trypanosomatidae</taxon>
        <taxon>Trypanosoma</taxon>
        <taxon>Herpetosoma</taxon>
    </lineage>
</organism>
<feature type="region of interest" description="Disordered" evidence="1">
    <location>
        <begin position="1"/>
        <end position="58"/>
    </location>
</feature>
<gene>
    <name evidence="2" type="ORF">TraAM80_00291</name>
</gene>
<dbReference type="VEuPathDB" id="TriTrypDB:TRSC58_01193"/>
<proteinExistence type="predicted"/>
<feature type="compositionally biased region" description="Basic and acidic residues" evidence="1">
    <location>
        <begin position="32"/>
        <end position="41"/>
    </location>
</feature>
<feature type="compositionally biased region" description="Basic and acidic residues" evidence="1">
    <location>
        <begin position="111"/>
        <end position="123"/>
    </location>
</feature>
<name>A0A3R7N3Z6_TRYRA</name>
<feature type="compositionally biased region" description="Basic and acidic residues" evidence="1">
    <location>
        <begin position="93"/>
        <end position="103"/>
    </location>
</feature>
<evidence type="ECO:0000313" key="2">
    <source>
        <dbReference type="EMBL" id="RNF12439.1"/>
    </source>
</evidence>
<evidence type="ECO:0000313" key="3">
    <source>
        <dbReference type="Proteomes" id="UP000283634"/>
    </source>
</evidence>
<dbReference type="Proteomes" id="UP000283634">
    <property type="component" value="Unassembled WGS sequence"/>
</dbReference>
<keyword evidence="3" id="KW-1185">Reference proteome</keyword>
<dbReference type="GeneID" id="40324224"/>